<feature type="compositionally biased region" description="Polar residues" evidence="6">
    <location>
        <begin position="273"/>
        <end position="289"/>
    </location>
</feature>
<feature type="compositionally biased region" description="Polar residues" evidence="6">
    <location>
        <begin position="46"/>
        <end position="75"/>
    </location>
</feature>
<dbReference type="Pfam" id="PF00642">
    <property type="entry name" value="zf-CCCH"/>
    <property type="match status" value="1"/>
</dbReference>
<dbReference type="OrthoDB" id="411372at2759"/>
<dbReference type="PANTHER" id="PTHR12547:SF18">
    <property type="entry name" value="PROTEIN TIS11"/>
    <property type="match status" value="1"/>
</dbReference>
<dbReference type="EMBL" id="KL198023">
    <property type="protein sequence ID" value="KDQ17449.1"/>
    <property type="molecule type" value="Genomic_DNA"/>
</dbReference>
<dbReference type="SUPFAM" id="SSF90229">
    <property type="entry name" value="CCCH zinc finger"/>
    <property type="match status" value="3"/>
</dbReference>
<evidence type="ECO:0000256" key="4">
    <source>
        <dbReference type="ARBA" id="ARBA00022833"/>
    </source>
</evidence>
<feature type="compositionally biased region" description="Acidic residues" evidence="6">
    <location>
        <begin position="386"/>
        <end position="413"/>
    </location>
</feature>
<dbReference type="InterPro" id="IPR036855">
    <property type="entry name" value="Znf_CCCH_sf"/>
</dbReference>
<evidence type="ECO:0000256" key="2">
    <source>
        <dbReference type="ARBA" id="ARBA00022737"/>
    </source>
</evidence>
<protein>
    <recommendedName>
        <fullName evidence="7">C3H1-type domain-containing protein</fullName>
    </recommendedName>
</protein>
<feature type="zinc finger region" description="C3H1-type" evidence="5">
    <location>
        <begin position="317"/>
        <end position="345"/>
    </location>
</feature>
<dbReference type="Gene3D" id="4.10.1000.10">
    <property type="entry name" value="Zinc finger, CCCH-type"/>
    <property type="match status" value="2"/>
</dbReference>
<dbReference type="HOGENOM" id="CLU_626972_0_0_1"/>
<keyword evidence="1 5" id="KW-0479">Metal-binding</keyword>
<evidence type="ECO:0000259" key="7">
    <source>
        <dbReference type="PROSITE" id="PS50103"/>
    </source>
</evidence>
<feature type="zinc finger region" description="C3H1-type" evidence="5">
    <location>
        <begin position="237"/>
        <end position="264"/>
    </location>
</feature>
<dbReference type="STRING" id="930990.A0A067MPH9"/>
<feature type="zinc finger region" description="C3H1-type" evidence="5">
    <location>
        <begin position="192"/>
        <end position="220"/>
    </location>
</feature>
<feature type="domain" description="C3H1-type" evidence="7">
    <location>
        <begin position="192"/>
        <end position="220"/>
    </location>
</feature>
<feature type="domain" description="C3H1-type" evidence="7">
    <location>
        <begin position="237"/>
        <end position="264"/>
    </location>
</feature>
<organism evidence="8 9">
    <name type="scientific">Botryobasidium botryosum (strain FD-172 SS1)</name>
    <dbReference type="NCBI Taxonomy" id="930990"/>
    <lineage>
        <taxon>Eukaryota</taxon>
        <taxon>Fungi</taxon>
        <taxon>Dikarya</taxon>
        <taxon>Basidiomycota</taxon>
        <taxon>Agaricomycotina</taxon>
        <taxon>Agaricomycetes</taxon>
        <taxon>Cantharellales</taxon>
        <taxon>Botryobasidiaceae</taxon>
        <taxon>Botryobasidium</taxon>
    </lineage>
</organism>
<dbReference type="Pfam" id="PF14608">
    <property type="entry name" value="zf-CCCH_2"/>
    <property type="match status" value="2"/>
</dbReference>
<feature type="zinc finger region" description="C3H1-type" evidence="5">
    <location>
        <begin position="293"/>
        <end position="312"/>
    </location>
</feature>
<evidence type="ECO:0000256" key="6">
    <source>
        <dbReference type="SAM" id="MobiDB-lite"/>
    </source>
</evidence>
<evidence type="ECO:0000256" key="3">
    <source>
        <dbReference type="ARBA" id="ARBA00022771"/>
    </source>
</evidence>
<keyword evidence="9" id="KW-1185">Reference proteome</keyword>
<feature type="domain" description="C3H1-type" evidence="7">
    <location>
        <begin position="317"/>
        <end position="345"/>
    </location>
</feature>
<dbReference type="GO" id="GO:0008270">
    <property type="term" value="F:zinc ion binding"/>
    <property type="evidence" value="ECO:0007669"/>
    <property type="project" value="UniProtKB-KW"/>
</dbReference>
<keyword evidence="3 5" id="KW-0863">Zinc-finger</keyword>
<dbReference type="InterPro" id="IPR000571">
    <property type="entry name" value="Znf_CCCH"/>
</dbReference>
<feature type="region of interest" description="Disordered" evidence="6">
    <location>
        <begin position="1"/>
        <end position="79"/>
    </location>
</feature>
<evidence type="ECO:0000313" key="8">
    <source>
        <dbReference type="EMBL" id="KDQ17449.1"/>
    </source>
</evidence>
<dbReference type="InterPro" id="IPR045877">
    <property type="entry name" value="ZFP36-like"/>
</dbReference>
<dbReference type="AlphaFoldDB" id="A0A067MPH9"/>
<feature type="compositionally biased region" description="Polar residues" evidence="6">
    <location>
        <begin position="355"/>
        <end position="370"/>
    </location>
</feature>
<dbReference type="SMART" id="SM00356">
    <property type="entry name" value="ZnF_C3H1"/>
    <property type="match status" value="4"/>
</dbReference>
<dbReference type="GO" id="GO:0003729">
    <property type="term" value="F:mRNA binding"/>
    <property type="evidence" value="ECO:0007669"/>
    <property type="project" value="InterPro"/>
</dbReference>
<feature type="region of interest" description="Disordered" evidence="6">
    <location>
        <begin position="349"/>
        <end position="424"/>
    </location>
</feature>
<dbReference type="InParanoid" id="A0A067MPH9"/>
<evidence type="ECO:0000313" key="9">
    <source>
        <dbReference type="Proteomes" id="UP000027195"/>
    </source>
</evidence>
<reference evidence="9" key="1">
    <citation type="journal article" date="2014" name="Proc. Natl. Acad. Sci. U.S.A.">
        <title>Extensive sampling of basidiomycete genomes demonstrates inadequacy of the white-rot/brown-rot paradigm for wood decay fungi.</title>
        <authorList>
            <person name="Riley R."/>
            <person name="Salamov A.A."/>
            <person name="Brown D.W."/>
            <person name="Nagy L.G."/>
            <person name="Floudas D."/>
            <person name="Held B.W."/>
            <person name="Levasseur A."/>
            <person name="Lombard V."/>
            <person name="Morin E."/>
            <person name="Otillar R."/>
            <person name="Lindquist E.A."/>
            <person name="Sun H."/>
            <person name="LaButti K.M."/>
            <person name="Schmutz J."/>
            <person name="Jabbour D."/>
            <person name="Luo H."/>
            <person name="Baker S.E."/>
            <person name="Pisabarro A.G."/>
            <person name="Walton J.D."/>
            <person name="Blanchette R.A."/>
            <person name="Henrissat B."/>
            <person name="Martin F."/>
            <person name="Cullen D."/>
            <person name="Hibbett D.S."/>
            <person name="Grigoriev I.V."/>
        </authorList>
    </citation>
    <scope>NUCLEOTIDE SEQUENCE [LARGE SCALE GENOMIC DNA]</scope>
    <source>
        <strain evidence="9">FD-172 SS1</strain>
    </source>
</reference>
<feature type="domain" description="C3H1-type" evidence="7">
    <location>
        <begin position="293"/>
        <end position="312"/>
    </location>
</feature>
<accession>A0A067MPH9</accession>
<keyword evidence="4 5" id="KW-0862">Zinc</keyword>
<evidence type="ECO:0000256" key="1">
    <source>
        <dbReference type="ARBA" id="ARBA00022723"/>
    </source>
</evidence>
<name>A0A067MPH9_BOTB1</name>
<dbReference type="PROSITE" id="PS50103">
    <property type="entry name" value="ZF_C3H1"/>
    <property type="match status" value="4"/>
</dbReference>
<feature type="region of interest" description="Disordered" evidence="6">
    <location>
        <begin position="269"/>
        <end position="289"/>
    </location>
</feature>
<dbReference type="PANTHER" id="PTHR12547">
    <property type="entry name" value="CCCH ZINC FINGER/TIS11-RELATED"/>
    <property type="match status" value="1"/>
</dbReference>
<proteinExistence type="predicted"/>
<sequence>MARAPQTHAAPSPGIMPQTSAPRALPPPSSDPSYTGPDWRIDPSRSHTPSHNTPLQSNIPIDWTHTPTLSSTPATRSPVPATIKFSLSPLPRSISFTSLSIASPGISSDSNVEAEEFEFASDAYPTLDYEEGALRFVLGADENEVEPIANDSTEIRNGGSAVDEHRDLLLGSENISPSAETQHEMAMLRTLSYRTKPCKYLGNLGYCPKGDDCTFIHDPASTPPLLKGLPISPSHPMFRSRECKFHLAGHCHQGEACSFLHTGPAGQGEAFENLSSPTNRVSEGVQSDDSNGNFAHGKCVRGDACNFSHDIAHPSHSRRSTTCMFFRGPGTCRNNDQCPYIHSLERAIPGGSFPTPINNHGSRSGSSQSIDPDESSGLHSPGTASGEEEDGDGDEDGEDDVDGEIYESEEEDVIVMTVPGDSRSHLQLLRRNDSALD</sequence>
<keyword evidence="2" id="KW-0677">Repeat</keyword>
<dbReference type="Proteomes" id="UP000027195">
    <property type="component" value="Unassembled WGS sequence"/>
</dbReference>
<gene>
    <name evidence="8" type="ORF">BOTBODRAFT_171935</name>
</gene>
<evidence type="ECO:0000256" key="5">
    <source>
        <dbReference type="PROSITE-ProRule" id="PRU00723"/>
    </source>
</evidence>